<dbReference type="Pfam" id="PF01047">
    <property type="entry name" value="MarR"/>
    <property type="match status" value="1"/>
</dbReference>
<dbReference type="PANTHER" id="PTHR33164:SF89">
    <property type="entry name" value="MARR FAMILY REGULATORY PROTEIN"/>
    <property type="match status" value="1"/>
</dbReference>
<feature type="region of interest" description="Disordered" evidence="1">
    <location>
        <begin position="181"/>
        <end position="201"/>
    </location>
</feature>
<comment type="caution">
    <text evidence="3">The sequence shown here is derived from an EMBL/GenBank/DDBJ whole genome shotgun (WGS) entry which is preliminary data.</text>
</comment>
<name>A0A919RMP4_9ACTN</name>
<dbReference type="PROSITE" id="PS50995">
    <property type="entry name" value="HTH_MARR_2"/>
    <property type="match status" value="1"/>
</dbReference>
<dbReference type="PANTHER" id="PTHR33164">
    <property type="entry name" value="TRANSCRIPTIONAL REGULATOR, MARR FAMILY"/>
    <property type="match status" value="1"/>
</dbReference>
<dbReference type="PRINTS" id="PR00598">
    <property type="entry name" value="HTHMARR"/>
</dbReference>
<dbReference type="InterPro" id="IPR039422">
    <property type="entry name" value="MarR/SlyA-like"/>
</dbReference>
<sequence>MSSAQHSDRGADVPSHYSLTETEAAVDRRLGPIPIKREALVAVSNLHRAAAAVRQHLENSALRSADLTWTAFVVLWVIWIWEEIETRHVAAEVGISKGTLTGIIKTLESRGLAVRSQHPEDGRLALLRLTPEGVALMERLFPEFNEEEAFVVEQLEAEESLRLADTLRRIITHLEERGEKRREHLRSIRPVPPRKSGRRPG</sequence>
<evidence type="ECO:0000256" key="1">
    <source>
        <dbReference type="SAM" id="MobiDB-lite"/>
    </source>
</evidence>
<dbReference type="InterPro" id="IPR036388">
    <property type="entry name" value="WH-like_DNA-bd_sf"/>
</dbReference>
<dbReference type="GO" id="GO:0003700">
    <property type="term" value="F:DNA-binding transcription factor activity"/>
    <property type="evidence" value="ECO:0007669"/>
    <property type="project" value="InterPro"/>
</dbReference>
<dbReference type="GO" id="GO:0006950">
    <property type="term" value="P:response to stress"/>
    <property type="evidence" value="ECO:0007669"/>
    <property type="project" value="TreeGrafter"/>
</dbReference>
<dbReference type="SMART" id="SM00347">
    <property type="entry name" value="HTH_MARR"/>
    <property type="match status" value="1"/>
</dbReference>
<evidence type="ECO:0000259" key="2">
    <source>
        <dbReference type="PROSITE" id="PS50995"/>
    </source>
</evidence>
<proteinExistence type="predicted"/>
<evidence type="ECO:0000313" key="4">
    <source>
        <dbReference type="Proteomes" id="UP000606172"/>
    </source>
</evidence>
<accession>A0A919RMP4</accession>
<dbReference type="Gene3D" id="1.10.10.10">
    <property type="entry name" value="Winged helix-like DNA-binding domain superfamily/Winged helix DNA-binding domain"/>
    <property type="match status" value="1"/>
</dbReference>
<dbReference type="EMBL" id="BOOW01000032">
    <property type="protein sequence ID" value="GII94991.1"/>
    <property type="molecule type" value="Genomic_DNA"/>
</dbReference>
<keyword evidence="4" id="KW-1185">Reference proteome</keyword>
<dbReference type="Proteomes" id="UP000606172">
    <property type="component" value="Unassembled WGS sequence"/>
</dbReference>
<feature type="domain" description="HTH marR-type" evidence="2">
    <location>
        <begin position="39"/>
        <end position="172"/>
    </location>
</feature>
<dbReference type="SUPFAM" id="SSF46785">
    <property type="entry name" value="Winged helix' DNA-binding domain"/>
    <property type="match status" value="1"/>
</dbReference>
<protein>
    <recommendedName>
        <fullName evidence="2">HTH marR-type domain-containing protein</fullName>
    </recommendedName>
</protein>
<evidence type="ECO:0000313" key="3">
    <source>
        <dbReference type="EMBL" id="GII94991.1"/>
    </source>
</evidence>
<dbReference type="AlphaFoldDB" id="A0A919RMP4"/>
<dbReference type="InterPro" id="IPR000835">
    <property type="entry name" value="HTH_MarR-typ"/>
</dbReference>
<reference evidence="3" key="1">
    <citation type="submission" date="2021-01" db="EMBL/GenBank/DDBJ databases">
        <title>Whole genome shotgun sequence of Sinosporangium siamense NBRC 109515.</title>
        <authorList>
            <person name="Komaki H."/>
            <person name="Tamura T."/>
        </authorList>
    </citation>
    <scope>NUCLEOTIDE SEQUENCE</scope>
    <source>
        <strain evidence="3">NBRC 109515</strain>
    </source>
</reference>
<organism evidence="3 4">
    <name type="scientific">Sinosporangium siamense</name>
    <dbReference type="NCBI Taxonomy" id="1367973"/>
    <lineage>
        <taxon>Bacteria</taxon>
        <taxon>Bacillati</taxon>
        <taxon>Actinomycetota</taxon>
        <taxon>Actinomycetes</taxon>
        <taxon>Streptosporangiales</taxon>
        <taxon>Streptosporangiaceae</taxon>
        <taxon>Sinosporangium</taxon>
    </lineage>
</organism>
<dbReference type="RefSeq" id="WP_239129640.1">
    <property type="nucleotide sequence ID" value="NZ_BOOW01000032.1"/>
</dbReference>
<dbReference type="InterPro" id="IPR036390">
    <property type="entry name" value="WH_DNA-bd_sf"/>
</dbReference>
<gene>
    <name evidence="3" type="ORF">Ssi02_52220</name>
</gene>